<organism evidence="2 3">
    <name type="scientific">Penicillium angulare</name>
    <dbReference type="NCBI Taxonomy" id="116970"/>
    <lineage>
        <taxon>Eukaryota</taxon>
        <taxon>Fungi</taxon>
        <taxon>Dikarya</taxon>
        <taxon>Ascomycota</taxon>
        <taxon>Pezizomycotina</taxon>
        <taxon>Eurotiomycetes</taxon>
        <taxon>Eurotiomycetidae</taxon>
        <taxon>Eurotiales</taxon>
        <taxon>Aspergillaceae</taxon>
        <taxon>Penicillium</taxon>
    </lineage>
</organism>
<reference evidence="2" key="2">
    <citation type="journal article" date="2023" name="IMA Fungus">
        <title>Comparative genomic study of the Penicillium genus elucidates a diverse pangenome and 15 lateral gene transfer events.</title>
        <authorList>
            <person name="Petersen C."/>
            <person name="Sorensen T."/>
            <person name="Nielsen M.R."/>
            <person name="Sondergaard T.E."/>
            <person name="Sorensen J.L."/>
            <person name="Fitzpatrick D.A."/>
            <person name="Frisvad J.C."/>
            <person name="Nielsen K.L."/>
        </authorList>
    </citation>
    <scope>NUCLEOTIDE SEQUENCE</scope>
    <source>
        <strain evidence="2">IBT 30069</strain>
    </source>
</reference>
<name>A0A9W9KIQ6_9EURO</name>
<keyword evidence="3" id="KW-1185">Reference proteome</keyword>
<protein>
    <submittedName>
        <fullName evidence="2">Uncharacterized protein</fullName>
    </submittedName>
</protein>
<feature type="region of interest" description="Disordered" evidence="1">
    <location>
        <begin position="31"/>
        <end position="50"/>
    </location>
</feature>
<gene>
    <name evidence="2" type="ORF">N7456_004809</name>
</gene>
<sequence length="64" mass="6906">MLDQYQASKAAQVLILHRWPLSLTARRAGDVEAAPADPQANSFPTSNLPSEARVLPGSSVPYMI</sequence>
<evidence type="ECO:0000313" key="3">
    <source>
        <dbReference type="Proteomes" id="UP001149165"/>
    </source>
</evidence>
<proteinExistence type="predicted"/>
<evidence type="ECO:0000256" key="1">
    <source>
        <dbReference type="SAM" id="MobiDB-lite"/>
    </source>
</evidence>
<dbReference type="AlphaFoldDB" id="A0A9W9KIQ6"/>
<dbReference type="EMBL" id="JAPQKH010000003">
    <property type="protein sequence ID" value="KAJ5108134.1"/>
    <property type="molecule type" value="Genomic_DNA"/>
</dbReference>
<feature type="compositionally biased region" description="Polar residues" evidence="1">
    <location>
        <begin position="39"/>
        <end position="49"/>
    </location>
</feature>
<evidence type="ECO:0000313" key="2">
    <source>
        <dbReference type="EMBL" id="KAJ5108134.1"/>
    </source>
</evidence>
<dbReference type="Proteomes" id="UP001149165">
    <property type="component" value="Unassembled WGS sequence"/>
</dbReference>
<reference evidence="2" key="1">
    <citation type="submission" date="2022-11" db="EMBL/GenBank/DDBJ databases">
        <authorList>
            <person name="Petersen C."/>
        </authorList>
    </citation>
    <scope>NUCLEOTIDE SEQUENCE</scope>
    <source>
        <strain evidence="2">IBT 30069</strain>
    </source>
</reference>
<comment type="caution">
    <text evidence="2">The sequence shown here is derived from an EMBL/GenBank/DDBJ whole genome shotgun (WGS) entry which is preliminary data.</text>
</comment>
<accession>A0A9W9KIQ6</accession>